<dbReference type="AlphaFoldDB" id="A0A1I5U087"/>
<accession>A0A1I5U087</accession>
<dbReference type="Proteomes" id="UP000182692">
    <property type="component" value="Unassembled WGS sequence"/>
</dbReference>
<reference evidence="1 2" key="1">
    <citation type="submission" date="2016-10" db="EMBL/GenBank/DDBJ databases">
        <authorList>
            <person name="de Groot N.N."/>
        </authorList>
    </citation>
    <scope>NUCLEOTIDE SEQUENCE [LARGE SCALE GENOMIC DNA]</scope>
    <source>
        <strain evidence="1 2">DSM 15893</strain>
    </source>
</reference>
<dbReference type="RefSeq" id="WP_074927846.1">
    <property type="nucleotide sequence ID" value="NZ_FOWR01000028.1"/>
</dbReference>
<dbReference type="EMBL" id="FOWR01000028">
    <property type="protein sequence ID" value="SFP87986.1"/>
    <property type="molecule type" value="Genomic_DNA"/>
</dbReference>
<dbReference type="Pfam" id="PF11185">
    <property type="entry name" value="DUF2971"/>
    <property type="match status" value="1"/>
</dbReference>
<gene>
    <name evidence="1" type="ORF">SAMN03084138_03374</name>
</gene>
<proteinExistence type="predicted"/>
<dbReference type="STRING" id="1121869.SAMN03084138_03374"/>
<dbReference type="InterPro" id="IPR021352">
    <property type="entry name" value="DUF2971"/>
</dbReference>
<dbReference type="OrthoDB" id="4119964at2"/>
<organism evidence="1 2">
    <name type="scientific">Enterovibrio norvegicus DSM 15893</name>
    <dbReference type="NCBI Taxonomy" id="1121869"/>
    <lineage>
        <taxon>Bacteria</taxon>
        <taxon>Pseudomonadati</taxon>
        <taxon>Pseudomonadota</taxon>
        <taxon>Gammaproteobacteria</taxon>
        <taxon>Vibrionales</taxon>
        <taxon>Vibrionaceae</taxon>
        <taxon>Enterovibrio</taxon>
    </lineage>
</organism>
<evidence type="ECO:0000313" key="1">
    <source>
        <dbReference type="EMBL" id="SFP87986.1"/>
    </source>
</evidence>
<dbReference type="GeneID" id="35874345"/>
<protein>
    <recommendedName>
        <fullName evidence="3">DUF2971 domain-containing protein</fullName>
    </recommendedName>
</protein>
<name>A0A1I5U087_9GAMM</name>
<evidence type="ECO:0000313" key="2">
    <source>
        <dbReference type="Proteomes" id="UP000182692"/>
    </source>
</evidence>
<sequence length="261" mass="30948">MESFYKYCPIYSHDDLGKEYSLVNLFENQASFSRRKNFNDLFDSEVKILRPSRERVRRTYQKLSGESKRTFKYLYMGENANHNFDLLVKSIEDVLDGYLFYCVTENPANNLMWSHYANSHNGFCIEWDGSSMPPEKVTYRDKLPTLDLLELIESTIGLRTKDEIASQAWLSLKIKLKEWEYESEYRINLSNRAQNLIVKDLGKLALVRFQPEWIKSIIFGYRMPEKTRDYIRRKMPESTIYQEVVISENGNGLALEKWHNK</sequence>
<evidence type="ECO:0008006" key="3">
    <source>
        <dbReference type="Google" id="ProtNLM"/>
    </source>
</evidence>